<feature type="active site" description="For glutaminase activity" evidence="7">
    <location>
        <position position="122"/>
    </location>
</feature>
<dbReference type="PANTHER" id="PTHR23090">
    <property type="entry name" value="NH 3 /GLUTAMINE-DEPENDENT NAD + SYNTHETASE"/>
    <property type="match status" value="1"/>
</dbReference>
<evidence type="ECO:0000256" key="7">
    <source>
        <dbReference type="HAMAP-Rule" id="MF_02090"/>
    </source>
</evidence>
<dbReference type="Gene3D" id="1.10.10.1140">
    <property type="entry name" value="Glutamine-dependent NAD+ synthetase, C-terminal domain"/>
    <property type="match status" value="1"/>
</dbReference>
<organism evidence="12 13">
    <name type="scientific">Reyranella aquatilis</name>
    <dbReference type="NCBI Taxonomy" id="2035356"/>
    <lineage>
        <taxon>Bacteria</taxon>
        <taxon>Pseudomonadati</taxon>
        <taxon>Pseudomonadota</taxon>
        <taxon>Alphaproteobacteria</taxon>
        <taxon>Hyphomicrobiales</taxon>
        <taxon>Reyranellaceae</taxon>
        <taxon>Reyranella</taxon>
    </lineage>
</organism>
<dbReference type="SUPFAM" id="SSF52402">
    <property type="entry name" value="Adenine nucleotide alpha hydrolases-like"/>
    <property type="match status" value="1"/>
</dbReference>
<evidence type="ECO:0000256" key="5">
    <source>
        <dbReference type="ARBA" id="ARBA00022840"/>
    </source>
</evidence>
<dbReference type="CDD" id="cd07570">
    <property type="entry name" value="GAT_Gln-NAD-synth"/>
    <property type="match status" value="1"/>
</dbReference>
<feature type="binding site" evidence="7">
    <location>
        <position position="481"/>
    </location>
    <ligand>
        <name>ATP</name>
        <dbReference type="ChEBI" id="CHEBI:30616"/>
    </ligand>
</feature>
<feature type="binding site" evidence="7">
    <location>
        <position position="457"/>
    </location>
    <ligand>
        <name>deamido-NAD(+)</name>
        <dbReference type="ChEBI" id="CHEBI:58437"/>
        <note>ligand shared between two neighboring subunits</note>
    </ligand>
</feature>
<dbReference type="InterPro" id="IPR036526">
    <property type="entry name" value="C-N_Hydrolase_sf"/>
</dbReference>
<sequence length="694" mass="76753">MFDFYSLYSHEFVRVACCVPRTRVADAAYNLAETLKLAAQGDKTRAAVMVFPELGLSSYAIEDLLLQDALLDEVERSIAKVVEASRKLFPVLIVGAPLRVSGRLYNTAIVVHRGKVLGVVPKTYLPNYREFYEKRHFISGANTITREVELLGETVPFGTDLLFKAAGIDLTFHVEICEDVWVAIPPSSHAALAGAELLVNLSASNITIGKAEARRLLCGSQSMRAVAAYAYSAAGPGESTTDLAWDGHAAIYELGDPLIESSRFEKDSTMIQADIDVGRIRQERLRYNGFADCALQEKERVERFRTLPFAFDPPADSVALDRAIERFPYVPSDPAKLRDNCYEAYNIQVQGLAQRLQSNRTENAVIGVSGGLDSTHALIVACRAMDRLGLSRKNVFAYTMPGFGTSDQTYRNAWRLMKALGVTAAEIDIKPAATQMLADIGHPFGKGEKVYDITFENVQAGLRTDYLFRLANQQRGMVVGTGDLSELGLGWCTYGVGDHMSHYNPNGSVSKTLIQHLIRFVAASGDVSRETADILHDILNTEISPELIPAGEKGVVQATESFVGPYALQDFNLFYLTRLGYRPSKIAFMAWNAWHDIEKGAWPANLPEGTRRAYTLEEIRKWLALFLRRFFTNQFKRSAVPNGPKISSGGSLSPRGDWRAPSDGSPDIWLEEMKAIPEAKGESKATRKPKTRSK</sequence>
<name>A0ABS8L0N5_9HYPH</name>
<dbReference type="InterPro" id="IPR014445">
    <property type="entry name" value="Gln-dep_NAD_synthase"/>
</dbReference>
<dbReference type="InterPro" id="IPR003694">
    <property type="entry name" value="NAD_synthase"/>
</dbReference>
<dbReference type="InterPro" id="IPR014729">
    <property type="entry name" value="Rossmann-like_a/b/a_fold"/>
</dbReference>
<gene>
    <name evidence="7" type="primary">nadE</name>
    <name evidence="12" type="ORF">LJ725_22955</name>
</gene>
<accession>A0ABS8L0N5</accession>
<dbReference type="InterPro" id="IPR003010">
    <property type="entry name" value="C-N_Hydrolase"/>
</dbReference>
<dbReference type="CDD" id="cd00553">
    <property type="entry name" value="NAD_synthase"/>
    <property type="match status" value="1"/>
</dbReference>
<dbReference type="PIRSF" id="PIRSF006630">
    <property type="entry name" value="NADS_GAT"/>
    <property type="match status" value="1"/>
</dbReference>
<dbReference type="RefSeq" id="WP_230553272.1">
    <property type="nucleotide sequence ID" value="NZ_JAJISD010000011.1"/>
</dbReference>
<proteinExistence type="inferred from homology"/>
<evidence type="ECO:0000256" key="4">
    <source>
        <dbReference type="ARBA" id="ARBA00022741"/>
    </source>
</evidence>
<protein>
    <recommendedName>
        <fullName evidence="7 8">Glutamine-dependent NAD(+) synthetase</fullName>
        <ecNumber evidence="7 8">6.3.5.1</ecNumber>
    </recommendedName>
    <alternativeName>
        <fullName evidence="7 8">NAD(+) synthase [glutamine-hydrolyzing]</fullName>
    </alternativeName>
</protein>
<feature type="binding site" evidence="7">
    <location>
        <position position="128"/>
    </location>
    <ligand>
        <name>L-glutamine</name>
        <dbReference type="ChEBI" id="CHEBI:58359"/>
    </ligand>
</feature>
<evidence type="ECO:0000259" key="11">
    <source>
        <dbReference type="PROSITE" id="PS50263"/>
    </source>
</evidence>
<feature type="compositionally biased region" description="Basic and acidic residues" evidence="10">
    <location>
        <begin position="671"/>
        <end position="685"/>
    </location>
</feature>
<evidence type="ECO:0000256" key="2">
    <source>
        <dbReference type="ARBA" id="ARBA00007145"/>
    </source>
</evidence>
<feature type="binding site" evidence="7">
    <location>
        <position position="210"/>
    </location>
    <ligand>
        <name>L-glutamine</name>
        <dbReference type="ChEBI" id="CHEBI:58359"/>
    </ligand>
</feature>
<evidence type="ECO:0000256" key="8">
    <source>
        <dbReference type="PIRNR" id="PIRNR006630"/>
    </source>
</evidence>
<keyword evidence="5 7" id="KW-0067">ATP-binding</keyword>
<evidence type="ECO:0000256" key="9">
    <source>
        <dbReference type="RuleBase" id="RU003811"/>
    </source>
</evidence>
<feature type="binding site" evidence="7">
    <location>
        <position position="486"/>
    </location>
    <ligand>
        <name>deamido-NAD(+)</name>
        <dbReference type="ChEBI" id="CHEBI:58437"/>
        <note>ligand shared between two neighboring subunits</note>
    </ligand>
</feature>
<dbReference type="Gene3D" id="3.40.50.620">
    <property type="entry name" value="HUPs"/>
    <property type="match status" value="1"/>
</dbReference>
<dbReference type="Proteomes" id="UP001198862">
    <property type="component" value="Unassembled WGS sequence"/>
</dbReference>
<dbReference type="PANTHER" id="PTHR23090:SF9">
    <property type="entry name" value="GLUTAMINE-DEPENDENT NAD(+) SYNTHETASE"/>
    <property type="match status" value="1"/>
</dbReference>
<dbReference type="GO" id="GO:0008795">
    <property type="term" value="F:NAD+ synthase activity"/>
    <property type="evidence" value="ECO:0007669"/>
    <property type="project" value="UniProtKB-EC"/>
</dbReference>
<keyword evidence="13" id="KW-1185">Reference proteome</keyword>
<keyword evidence="4 7" id="KW-0547">Nucleotide-binding</keyword>
<evidence type="ECO:0000256" key="3">
    <source>
        <dbReference type="ARBA" id="ARBA00022598"/>
    </source>
</evidence>
<dbReference type="PROSITE" id="PS50263">
    <property type="entry name" value="CN_HYDROLASE"/>
    <property type="match status" value="1"/>
</dbReference>
<dbReference type="Gene3D" id="3.60.110.10">
    <property type="entry name" value="Carbon-nitrogen hydrolase"/>
    <property type="match status" value="1"/>
</dbReference>
<feature type="active site" description="Nucleophile; for glutaminase activity" evidence="7">
    <location>
        <position position="177"/>
    </location>
</feature>
<feature type="binding site" evidence="7">
    <location>
        <position position="636"/>
    </location>
    <ligand>
        <name>deamido-NAD(+)</name>
        <dbReference type="ChEBI" id="CHEBI:58437"/>
        <note>ligand shared between two neighboring subunits</note>
    </ligand>
</feature>
<keyword evidence="3 7" id="KW-0436">Ligase</keyword>
<comment type="pathway">
    <text evidence="1 7 8">Cofactor biosynthesis; NAD(+) biosynthesis; NAD(+) from deamido-NAD(+) (L-Gln route): step 1/1.</text>
</comment>
<reference evidence="12 13" key="1">
    <citation type="submission" date="2021-11" db="EMBL/GenBank/DDBJ databases">
        <authorList>
            <person name="Lee D.-H."/>
            <person name="Kim S.-B."/>
        </authorList>
    </citation>
    <scope>NUCLEOTIDE SEQUENCE [LARGE SCALE GENOMIC DNA]</scope>
    <source>
        <strain evidence="12 13">KCTC 52223</strain>
    </source>
</reference>
<dbReference type="NCBIfam" id="NF002730">
    <property type="entry name" value="PRK02628.1"/>
    <property type="match status" value="1"/>
</dbReference>
<dbReference type="EC" id="6.3.5.1" evidence="7 8"/>
<comment type="function">
    <text evidence="7">Catalyzes the ATP-dependent amidation of deamido-NAD to form NAD. Uses L-glutamine as a nitrogen source.</text>
</comment>
<keyword evidence="6 7" id="KW-0520">NAD</keyword>
<feature type="binding site" evidence="7">
    <location>
        <begin position="491"/>
        <end position="494"/>
    </location>
    <ligand>
        <name>deamido-NAD(+)</name>
        <dbReference type="ChEBI" id="CHEBI:58437"/>
        <note>ligand shared between two neighboring subunits</note>
    </ligand>
</feature>
<dbReference type="NCBIfam" id="TIGR00552">
    <property type="entry name" value="nadE"/>
    <property type="match status" value="1"/>
</dbReference>
<feature type="domain" description="CN hydrolase" evidence="11">
    <location>
        <begin position="13"/>
        <end position="277"/>
    </location>
</feature>
<evidence type="ECO:0000256" key="10">
    <source>
        <dbReference type="SAM" id="MobiDB-lite"/>
    </source>
</evidence>
<dbReference type="InterPro" id="IPR022310">
    <property type="entry name" value="NAD/GMP_synthase"/>
</dbReference>
<dbReference type="Pfam" id="PF00795">
    <property type="entry name" value="CN_hydrolase"/>
    <property type="match status" value="1"/>
</dbReference>
<feature type="binding site" evidence="7">
    <location>
        <position position="204"/>
    </location>
    <ligand>
        <name>L-glutamine</name>
        <dbReference type="ChEBI" id="CHEBI:58359"/>
    </ligand>
</feature>
<dbReference type="SUPFAM" id="SSF56317">
    <property type="entry name" value="Carbon-nitrogen hydrolase"/>
    <property type="match status" value="1"/>
</dbReference>
<comment type="catalytic activity">
    <reaction evidence="7 8">
        <text>deamido-NAD(+) + L-glutamine + ATP + H2O = L-glutamate + AMP + diphosphate + NAD(+) + H(+)</text>
        <dbReference type="Rhea" id="RHEA:24384"/>
        <dbReference type="ChEBI" id="CHEBI:15377"/>
        <dbReference type="ChEBI" id="CHEBI:15378"/>
        <dbReference type="ChEBI" id="CHEBI:29985"/>
        <dbReference type="ChEBI" id="CHEBI:30616"/>
        <dbReference type="ChEBI" id="CHEBI:33019"/>
        <dbReference type="ChEBI" id="CHEBI:57540"/>
        <dbReference type="ChEBI" id="CHEBI:58359"/>
        <dbReference type="ChEBI" id="CHEBI:58437"/>
        <dbReference type="ChEBI" id="CHEBI:456215"/>
        <dbReference type="EC" id="6.3.5.1"/>
    </reaction>
</comment>
<comment type="similarity">
    <text evidence="2 7 8">In the C-terminal section; belongs to the NAD synthetase family.</text>
</comment>
<feature type="active site" description="Proton acceptor; for glutaminase activity" evidence="7">
    <location>
        <position position="53"/>
    </location>
</feature>
<feature type="binding site" evidence="7">
    <location>
        <begin position="367"/>
        <end position="374"/>
    </location>
    <ligand>
        <name>ATP</name>
        <dbReference type="ChEBI" id="CHEBI:30616"/>
    </ligand>
</feature>
<comment type="similarity">
    <text evidence="9">Belongs to the NAD synthetase family.</text>
</comment>
<dbReference type="Pfam" id="PF02540">
    <property type="entry name" value="NAD_synthase"/>
    <property type="match status" value="1"/>
</dbReference>
<dbReference type="HAMAP" id="MF_02090">
    <property type="entry name" value="NadE_glutamine_dep"/>
    <property type="match status" value="1"/>
</dbReference>
<comment type="caution">
    <text evidence="12">The sequence shown here is derived from an EMBL/GenBank/DDBJ whole genome shotgun (WGS) entry which is preliminary data.</text>
</comment>
<evidence type="ECO:0000313" key="12">
    <source>
        <dbReference type="EMBL" id="MCC8431848.1"/>
    </source>
</evidence>
<feature type="region of interest" description="Disordered" evidence="10">
    <location>
        <begin position="642"/>
        <end position="694"/>
    </location>
</feature>
<evidence type="ECO:0000256" key="6">
    <source>
        <dbReference type="ARBA" id="ARBA00023027"/>
    </source>
</evidence>
<evidence type="ECO:0000313" key="13">
    <source>
        <dbReference type="Proteomes" id="UP001198862"/>
    </source>
</evidence>
<evidence type="ECO:0000256" key="1">
    <source>
        <dbReference type="ARBA" id="ARBA00005188"/>
    </source>
</evidence>
<dbReference type="EMBL" id="JAJISD010000011">
    <property type="protein sequence ID" value="MCC8431848.1"/>
    <property type="molecule type" value="Genomic_DNA"/>
</dbReference>
<dbReference type="InterPro" id="IPR041856">
    <property type="entry name" value="NAD+_synth_C"/>
</dbReference>